<feature type="transmembrane region" description="Helical" evidence="1">
    <location>
        <begin position="180"/>
        <end position="204"/>
    </location>
</feature>
<evidence type="ECO:0000256" key="1">
    <source>
        <dbReference type="SAM" id="Phobius"/>
    </source>
</evidence>
<organism evidence="3">
    <name type="scientific">Ignavibacterium album</name>
    <dbReference type="NCBI Taxonomy" id="591197"/>
    <lineage>
        <taxon>Bacteria</taxon>
        <taxon>Pseudomonadati</taxon>
        <taxon>Ignavibacteriota</taxon>
        <taxon>Ignavibacteria</taxon>
        <taxon>Ignavibacteriales</taxon>
        <taxon>Ignavibacteriaceae</taxon>
        <taxon>Ignavibacterium</taxon>
    </lineage>
</organism>
<comment type="caution">
    <text evidence="3">The sequence shown here is derived from an EMBL/GenBank/DDBJ whole genome shotgun (WGS) entry which is preliminary data.</text>
</comment>
<evidence type="ECO:0000313" key="3">
    <source>
        <dbReference type="EMBL" id="HFI92807.1"/>
    </source>
</evidence>
<sequence>MKKNLNTKAGLRRFSFRLFLFLFLLNAYSAFSQTKSNLEIFFAQIDSVGMEIKNNIADKNSTLKINYRSSTEYSILENRLASYLIKNGFKLTQDAGSQLNLDFIITEAIVRYNDSFRDGLFGDILAERDILLKGNFLIPYNNFLRDFSFFYRDTVKFEQLSEIENRAYPFTQNNHPSEPFFSSLIEPVIVVGAAATAVILFFTIRSK</sequence>
<keyword evidence="1" id="KW-1133">Transmembrane helix</keyword>
<dbReference type="EMBL" id="DSUJ01000011">
    <property type="protein sequence ID" value="HFI92807.1"/>
    <property type="molecule type" value="Genomic_DNA"/>
</dbReference>
<protein>
    <submittedName>
        <fullName evidence="3">Uncharacterized protein</fullName>
    </submittedName>
</protein>
<reference evidence="3" key="1">
    <citation type="journal article" date="2020" name="mSystems">
        <title>Genome- and Community-Level Interaction Insights into Carbon Utilization and Element Cycling Functions of Hydrothermarchaeota in Hydrothermal Sediment.</title>
        <authorList>
            <person name="Zhou Z."/>
            <person name="Liu Y."/>
            <person name="Xu W."/>
            <person name="Pan J."/>
            <person name="Luo Z.H."/>
            <person name="Li M."/>
        </authorList>
    </citation>
    <scope>NUCLEOTIDE SEQUENCE [LARGE SCALE GENOMIC DNA]</scope>
    <source>
        <strain evidence="3">SpSt-479</strain>
    </source>
</reference>
<keyword evidence="1" id="KW-0812">Transmembrane</keyword>
<accession>A0A7V3E8V4</accession>
<dbReference type="AlphaFoldDB" id="A0A7V3E8V4"/>
<gene>
    <name evidence="3" type="ORF">ENS31_14910</name>
</gene>
<evidence type="ECO:0000256" key="2">
    <source>
        <dbReference type="SAM" id="SignalP"/>
    </source>
</evidence>
<keyword evidence="1" id="KW-0472">Membrane</keyword>
<proteinExistence type="predicted"/>
<keyword evidence="2" id="KW-0732">Signal</keyword>
<feature type="signal peptide" evidence="2">
    <location>
        <begin position="1"/>
        <end position="32"/>
    </location>
</feature>
<feature type="chain" id="PRO_5031460541" evidence="2">
    <location>
        <begin position="33"/>
        <end position="207"/>
    </location>
</feature>
<name>A0A7V3E8V4_9BACT</name>